<feature type="chain" id="PRO_5019031818" evidence="2">
    <location>
        <begin position="23"/>
        <end position="383"/>
    </location>
</feature>
<dbReference type="RefSeq" id="WP_125417729.1">
    <property type="nucleotide sequence ID" value="NZ_RWIT01000001.1"/>
</dbReference>
<proteinExistence type="predicted"/>
<dbReference type="EMBL" id="RWIT01000001">
    <property type="protein sequence ID" value="RSK51259.1"/>
    <property type="molecule type" value="Genomic_DNA"/>
</dbReference>
<evidence type="ECO:0000256" key="2">
    <source>
        <dbReference type="SAM" id="SignalP"/>
    </source>
</evidence>
<feature type="region of interest" description="Disordered" evidence="1">
    <location>
        <begin position="299"/>
        <end position="327"/>
    </location>
</feature>
<evidence type="ECO:0000313" key="3">
    <source>
        <dbReference type="EMBL" id="RSK51259.1"/>
    </source>
</evidence>
<keyword evidence="2" id="KW-0732">Signal</keyword>
<dbReference type="Proteomes" id="UP000273500">
    <property type="component" value="Unassembled WGS sequence"/>
</dbReference>
<accession>A0A428KX13</accession>
<keyword evidence="4" id="KW-1185">Reference proteome</keyword>
<name>A0A428KX13_9BACT</name>
<evidence type="ECO:0000313" key="4">
    <source>
        <dbReference type="Proteomes" id="UP000273500"/>
    </source>
</evidence>
<dbReference type="PROSITE" id="PS51257">
    <property type="entry name" value="PROKAR_LIPOPROTEIN"/>
    <property type="match status" value="1"/>
</dbReference>
<dbReference type="OrthoDB" id="868154at2"/>
<reference evidence="3 4" key="1">
    <citation type="submission" date="2018-12" db="EMBL/GenBank/DDBJ databases">
        <authorList>
            <person name="Feng G."/>
            <person name="Zhu H."/>
        </authorList>
    </citation>
    <scope>NUCLEOTIDE SEQUENCE [LARGE SCALE GENOMIC DNA]</scope>
    <source>
        <strain evidence="3 4">KCTC 12533</strain>
    </source>
</reference>
<sequence length="383" mass="42597">MRILLVAAAGLLLLTGCESKQAANILPPAKNLAAATDNKPAATALGDYEGTLGGKYPFRLAINFQDDTAGLTGIYYYLSQQKPIRLWGFRAPDGEIWLREMDPEHPDTVAAGWGQTGKAMQPFAYFRLRPGGQGSLTGSWLAAKSGRRLAAQLRPYQSRTPVQKAHVSEQTYFGEFTTPQFTVPDMKVTQDLYWLFDIEALSEQGLEMLEEEHRNHAAGSYQGYGGIDSRVTYNNRGLLSVALRDEYTAANVNSRFWSVVVDLRTGEPLALDEVDPTRKAAFLAACNTKLHERIAAYLDPSDPNSEEQDSVDVAGLSSQHIGPDNPPDDMLIEDGRISFNHFVEYDGLSNFTRKMYAQQFRVAFTFAEMARFLKPNSPLRRLL</sequence>
<organism evidence="3 4">
    <name type="scientific">Hymenobacter rigui</name>
    <dbReference type="NCBI Taxonomy" id="334424"/>
    <lineage>
        <taxon>Bacteria</taxon>
        <taxon>Pseudomonadati</taxon>
        <taxon>Bacteroidota</taxon>
        <taxon>Cytophagia</taxon>
        <taxon>Cytophagales</taxon>
        <taxon>Hymenobacteraceae</taxon>
        <taxon>Hymenobacter</taxon>
    </lineage>
</organism>
<comment type="caution">
    <text evidence="3">The sequence shown here is derived from an EMBL/GenBank/DDBJ whole genome shotgun (WGS) entry which is preliminary data.</text>
</comment>
<feature type="signal peptide" evidence="2">
    <location>
        <begin position="1"/>
        <end position="22"/>
    </location>
</feature>
<dbReference type="AlphaFoldDB" id="A0A428KX13"/>
<protein>
    <submittedName>
        <fullName evidence="3">Uncharacterized protein</fullName>
    </submittedName>
</protein>
<evidence type="ECO:0000256" key="1">
    <source>
        <dbReference type="SAM" id="MobiDB-lite"/>
    </source>
</evidence>
<gene>
    <name evidence="3" type="ORF">EI291_02810</name>
</gene>